<accession>A0A9X2CK47</accession>
<evidence type="ECO:0000256" key="1">
    <source>
        <dbReference type="SAM" id="Phobius"/>
    </source>
</evidence>
<dbReference type="AlphaFoldDB" id="A0A9X2CK47"/>
<feature type="transmembrane region" description="Helical" evidence="1">
    <location>
        <begin position="38"/>
        <end position="56"/>
    </location>
</feature>
<protein>
    <submittedName>
        <fullName evidence="2">Uncharacterized protein</fullName>
    </submittedName>
</protein>
<dbReference type="RefSeq" id="WP_248995425.1">
    <property type="nucleotide sequence ID" value="NZ_JAKIKP010000005.1"/>
</dbReference>
<name>A0A9X2CK47_9GAMM</name>
<keyword evidence="3" id="KW-1185">Reference proteome</keyword>
<dbReference type="EMBL" id="JAKIKP010000005">
    <property type="protein sequence ID" value="MCL1142741.1"/>
    <property type="molecule type" value="Genomic_DNA"/>
</dbReference>
<dbReference type="Proteomes" id="UP001139333">
    <property type="component" value="Unassembled WGS sequence"/>
</dbReference>
<evidence type="ECO:0000313" key="2">
    <source>
        <dbReference type="EMBL" id="MCL1142741.1"/>
    </source>
</evidence>
<organism evidence="2 3">
    <name type="scientific">Shewanella gaetbuli</name>
    <dbReference type="NCBI Taxonomy" id="220752"/>
    <lineage>
        <taxon>Bacteria</taxon>
        <taxon>Pseudomonadati</taxon>
        <taxon>Pseudomonadota</taxon>
        <taxon>Gammaproteobacteria</taxon>
        <taxon>Alteromonadales</taxon>
        <taxon>Shewanellaceae</taxon>
        <taxon>Shewanella</taxon>
    </lineage>
</organism>
<proteinExistence type="predicted"/>
<gene>
    <name evidence="2" type="ORF">L2672_08570</name>
</gene>
<keyword evidence="1" id="KW-0812">Transmembrane</keyword>
<reference evidence="2" key="1">
    <citation type="submission" date="2022-01" db="EMBL/GenBank/DDBJ databases">
        <title>Whole genome-based taxonomy of the Shewanellaceae.</title>
        <authorList>
            <person name="Martin-Rodriguez A.J."/>
        </authorList>
    </citation>
    <scope>NUCLEOTIDE SEQUENCE</scope>
    <source>
        <strain evidence="2">DSM 16422</strain>
    </source>
</reference>
<keyword evidence="1" id="KW-0472">Membrane</keyword>
<sequence length="86" mass="9876">MSFEKFVSSIVILLFWLWVFIPPTMLFGVGGYWASNNVIFSMVIGSTVGIITSEYIRRKYGLIQFLGRLLSHPDIDGSHKKYNENQ</sequence>
<evidence type="ECO:0000313" key="3">
    <source>
        <dbReference type="Proteomes" id="UP001139333"/>
    </source>
</evidence>
<keyword evidence="1" id="KW-1133">Transmembrane helix</keyword>
<comment type="caution">
    <text evidence="2">The sequence shown here is derived from an EMBL/GenBank/DDBJ whole genome shotgun (WGS) entry which is preliminary data.</text>
</comment>